<proteinExistence type="predicted"/>
<reference evidence="1 2" key="1">
    <citation type="submission" date="2020-12" db="EMBL/GenBank/DDBJ databases">
        <title>WGS of Legionella: environmental sample.</title>
        <authorList>
            <person name="Cristino S."/>
            <person name="Girolamini L."/>
            <person name="Salaris S."/>
            <person name="Pascale M.R."/>
            <person name="Mazzotta M."/>
            <person name="Orsini M."/>
            <person name="Grottola A."/>
        </authorList>
    </citation>
    <scope>NUCLEOTIDE SEQUENCE [LARGE SCALE GENOMIC DNA]</scope>
    <source>
        <strain evidence="1 2">30cs62</strain>
    </source>
</reference>
<protein>
    <recommendedName>
        <fullName evidence="3">DUF3575 domain-containing protein</fullName>
    </recommendedName>
</protein>
<organism evidence="1 2">
    <name type="scientific">Legionella bononiensis</name>
    <dbReference type="NCBI Taxonomy" id="2793102"/>
    <lineage>
        <taxon>Bacteria</taxon>
        <taxon>Pseudomonadati</taxon>
        <taxon>Pseudomonadota</taxon>
        <taxon>Gammaproteobacteria</taxon>
        <taxon>Legionellales</taxon>
        <taxon>Legionellaceae</taxon>
        <taxon>Legionella</taxon>
    </lineage>
</organism>
<evidence type="ECO:0008006" key="3">
    <source>
        <dbReference type="Google" id="ProtNLM"/>
    </source>
</evidence>
<name>A0ABS1W8E1_9GAMM</name>
<dbReference type="EMBL" id="JADWVN010000006">
    <property type="protein sequence ID" value="MBL7525626.1"/>
    <property type="molecule type" value="Genomic_DNA"/>
</dbReference>
<dbReference type="Proteomes" id="UP000809910">
    <property type="component" value="Unassembled WGS sequence"/>
</dbReference>
<gene>
    <name evidence="1" type="ORF">I5282_03435</name>
</gene>
<evidence type="ECO:0000313" key="2">
    <source>
        <dbReference type="Proteomes" id="UP000809910"/>
    </source>
</evidence>
<evidence type="ECO:0000313" key="1">
    <source>
        <dbReference type="EMBL" id="MBL7525626.1"/>
    </source>
</evidence>
<comment type="caution">
    <text evidence="1">The sequence shown here is derived from an EMBL/GenBank/DDBJ whole genome shotgun (WGS) entry which is preliminary data.</text>
</comment>
<dbReference type="RefSeq" id="WP_203109648.1">
    <property type="nucleotide sequence ID" value="NZ_JADOBG010000011.1"/>
</dbReference>
<sequence length="172" mass="18994">MKIKLGIHFPIILLAIFGICSPTVFAGQGLSFDLAPVVLKKIWGKPSPTQLIFLPIGFHFFNQSNTMNNEQWLIALNYQGFIGGTFVNSANRRVYFGGVERQIYKHGRLSIDYLLGIMQGYKGEGLSHLGRVLSHDPGPLVSFTATWLLTEHLAINLATYGVGGLGGISYYF</sequence>
<keyword evidence="2" id="KW-1185">Reference proteome</keyword>
<accession>A0ABS1W8E1</accession>